<keyword evidence="3" id="KW-1185">Reference proteome</keyword>
<dbReference type="AlphaFoldDB" id="A0A9W4E7E3"/>
<dbReference type="Proteomes" id="UP001152519">
    <property type="component" value="Unassembled WGS sequence"/>
</dbReference>
<evidence type="ECO:0000256" key="1">
    <source>
        <dbReference type="SAM" id="MobiDB-lite"/>
    </source>
</evidence>
<sequence>MRDSPEREPHDSAAARSRYRVRGTGWTVHGDVRCPLPGAVVRPEPIAGGVVAGIGDVTLRITDTRLAERHRARRDPRPGRLPRTAPGGAAPPARKGAGRRVTPDRLPLRSGPPAARRARGTTRRGRRPARASPPP</sequence>
<feature type="compositionally biased region" description="Low complexity" evidence="1">
    <location>
        <begin position="81"/>
        <end position="95"/>
    </location>
</feature>
<gene>
    <name evidence="2" type="ORF">SCOCK_270102</name>
</gene>
<evidence type="ECO:0000313" key="3">
    <source>
        <dbReference type="Proteomes" id="UP001152519"/>
    </source>
</evidence>
<protein>
    <submittedName>
        <fullName evidence="2">Uncharacterized protein</fullName>
    </submittedName>
</protein>
<feature type="compositionally biased region" description="Basic residues" evidence="1">
    <location>
        <begin position="116"/>
        <end position="129"/>
    </location>
</feature>
<feature type="region of interest" description="Disordered" evidence="1">
    <location>
        <begin position="64"/>
        <end position="135"/>
    </location>
</feature>
<organism evidence="2 3">
    <name type="scientific">Actinacidiphila cocklensis</name>
    <dbReference type="NCBI Taxonomy" id="887465"/>
    <lineage>
        <taxon>Bacteria</taxon>
        <taxon>Bacillati</taxon>
        <taxon>Actinomycetota</taxon>
        <taxon>Actinomycetes</taxon>
        <taxon>Kitasatosporales</taxon>
        <taxon>Streptomycetaceae</taxon>
        <taxon>Actinacidiphila</taxon>
    </lineage>
</organism>
<evidence type="ECO:0000313" key="2">
    <source>
        <dbReference type="EMBL" id="CAG6394521.1"/>
    </source>
</evidence>
<name>A0A9W4E7E3_9ACTN</name>
<accession>A0A9W4E7E3</accession>
<comment type="caution">
    <text evidence="2">The sequence shown here is derived from an EMBL/GenBank/DDBJ whole genome shotgun (WGS) entry which is preliminary data.</text>
</comment>
<dbReference type="EMBL" id="CAJSLV010000056">
    <property type="protein sequence ID" value="CAG6394521.1"/>
    <property type="molecule type" value="Genomic_DNA"/>
</dbReference>
<reference evidence="2" key="1">
    <citation type="submission" date="2021-05" db="EMBL/GenBank/DDBJ databases">
        <authorList>
            <person name="Arsene-Ploetze F."/>
        </authorList>
    </citation>
    <scope>NUCLEOTIDE SEQUENCE</scope>
    <source>
        <strain evidence="2">DSM 42138</strain>
    </source>
</reference>
<proteinExistence type="predicted"/>